<name>A0A1V3NC07_9GAMM</name>
<keyword evidence="3" id="KW-0249">Electron transport</keyword>
<dbReference type="PROSITE" id="PS00194">
    <property type="entry name" value="THIOREDOXIN_1"/>
    <property type="match status" value="1"/>
</dbReference>
<dbReference type="AlphaFoldDB" id="A0A1V3NC07"/>
<dbReference type="RefSeq" id="WP_077280023.1">
    <property type="nucleotide sequence ID" value="NZ_MVBK01000105.1"/>
</dbReference>
<evidence type="ECO:0000259" key="7">
    <source>
        <dbReference type="PROSITE" id="PS51352"/>
    </source>
</evidence>
<evidence type="ECO:0000256" key="3">
    <source>
        <dbReference type="ARBA" id="ARBA00022982"/>
    </source>
</evidence>
<dbReference type="InterPro" id="IPR005746">
    <property type="entry name" value="Thioredoxin"/>
</dbReference>
<dbReference type="CDD" id="cd02947">
    <property type="entry name" value="TRX_family"/>
    <property type="match status" value="1"/>
</dbReference>
<gene>
    <name evidence="8" type="ORF">B1C78_15295</name>
</gene>
<dbReference type="OrthoDB" id="9790390at2"/>
<dbReference type="InterPro" id="IPR017937">
    <property type="entry name" value="Thioredoxin_CS"/>
</dbReference>
<dbReference type="SUPFAM" id="SSF52833">
    <property type="entry name" value="Thioredoxin-like"/>
    <property type="match status" value="1"/>
</dbReference>
<dbReference type="PRINTS" id="PR00421">
    <property type="entry name" value="THIOREDOXIN"/>
</dbReference>
<dbReference type="NCBIfam" id="TIGR01068">
    <property type="entry name" value="thioredoxin"/>
    <property type="match status" value="1"/>
</dbReference>
<evidence type="ECO:0000256" key="6">
    <source>
        <dbReference type="NCBIfam" id="TIGR01068"/>
    </source>
</evidence>
<dbReference type="STRING" id="108003.B1C78_15295"/>
<proteinExistence type="inferred from homology"/>
<keyword evidence="4" id="KW-1015">Disulfide bond</keyword>
<evidence type="ECO:0000256" key="4">
    <source>
        <dbReference type="ARBA" id="ARBA00023157"/>
    </source>
</evidence>
<accession>A0A1V3NC07</accession>
<dbReference type="Pfam" id="PF00085">
    <property type="entry name" value="Thioredoxin"/>
    <property type="match status" value="1"/>
</dbReference>
<dbReference type="InterPro" id="IPR013766">
    <property type="entry name" value="Thioredoxin_domain"/>
</dbReference>
<keyword evidence="9" id="KW-1185">Reference proteome</keyword>
<dbReference type="EMBL" id="MVBK01000105">
    <property type="protein sequence ID" value="OOG22306.1"/>
    <property type="molecule type" value="Genomic_DNA"/>
</dbReference>
<evidence type="ECO:0000256" key="1">
    <source>
        <dbReference type="ARBA" id="ARBA00008987"/>
    </source>
</evidence>
<dbReference type="Proteomes" id="UP000189462">
    <property type="component" value="Unassembled WGS sequence"/>
</dbReference>
<dbReference type="GO" id="GO:0015035">
    <property type="term" value="F:protein-disulfide reductase activity"/>
    <property type="evidence" value="ECO:0007669"/>
    <property type="project" value="UniProtKB-UniRule"/>
</dbReference>
<dbReference type="PANTHER" id="PTHR45663">
    <property type="entry name" value="GEO12009P1"/>
    <property type="match status" value="1"/>
</dbReference>
<comment type="similarity">
    <text evidence="1">Belongs to the thioredoxin family.</text>
</comment>
<organism evidence="8 9">
    <name type="scientific">Thioalkalivibrio denitrificans</name>
    <dbReference type="NCBI Taxonomy" id="108003"/>
    <lineage>
        <taxon>Bacteria</taxon>
        <taxon>Pseudomonadati</taxon>
        <taxon>Pseudomonadota</taxon>
        <taxon>Gammaproteobacteria</taxon>
        <taxon>Chromatiales</taxon>
        <taxon>Ectothiorhodospiraceae</taxon>
        <taxon>Thioalkalivibrio</taxon>
    </lineage>
</organism>
<evidence type="ECO:0000256" key="5">
    <source>
        <dbReference type="ARBA" id="ARBA00023284"/>
    </source>
</evidence>
<dbReference type="Gene3D" id="3.40.30.10">
    <property type="entry name" value="Glutaredoxin"/>
    <property type="match status" value="1"/>
</dbReference>
<reference evidence="8 9" key="1">
    <citation type="submission" date="2017-02" db="EMBL/GenBank/DDBJ databases">
        <title>Genomic diversity within the haloalkaliphilic genus Thioalkalivibrio.</title>
        <authorList>
            <person name="Ahn A.-C."/>
            <person name="Meier-Kolthoff J."/>
            <person name="Overmars L."/>
            <person name="Richter M."/>
            <person name="Woyke T."/>
            <person name="Sorokin D.Y."/>
            <person name="Muyzer G."/>
        </authorList>
    </citation>
    <scope>NUCLEOTIDE SEQUENCE [LARGE SCALE GENOMIC DNA]</scope>
    <source>
        <strain evidence="8 9">ALJD</strain>
    </source>
</reference>
<evidence type="ECO:0000313" key="9">
    <source>
        <dbReference type="Proteomes" id="UP000189462"/>
    </source>
</evidence>
<dbReference type="GO" id="GO:0005829">
    <property type="term" value="C:cytosol"/>
    <property type="evidence" value="ECO:0007669"/>
    <property type="project" value="TreeGrafter"/>
</dbReference>
<dbReference type="PANTHER" id="PTHR45663:SF40">
    <property type="entry name" value="THIOREDOXIN 2"/>
    <property type="match status" value="1"/>
</dbReference>
<evidence type="ECO:0000313" key="8">
    <source>
        <dbReference type="EMBL" id="OOG22306.1"/>
    </source>
</evidence>
<dbReference type="FunFam" id="3.40.30.10:FF:000155">
    <property type="entry name" value="Thioredoxin"/>
    <property type="match status" value="1"/>
</dbReference>
<protein>
    <recommendedName>
        <fullName evidence="6">Thioredoxin</fullName>
    </recommendedName>
</protein>
<dbReference type="PROSITE" id="PS51352">
    <property type="entry name" value="THIOREDOXIN_2"/>
    <property type="match status" value="1"/>
</dbReference>
<keyword evidence="2" id="KW-0813">Transport</keyword>
<evidence type="ECO:0000256" key="2">
    <source>
        <dbReference type="ARBA" id="ARBA00022448"/>
    </source>
</evidence>
<comment type="caution">
    <text evidence="8">The sequence shown here is derived from an EMBL/GenBank/DDBJ whole genome shotgun (WGS) entry which is preliminary data.</text>
</comment>
<feature type="domain" description="Thioredoxin" evidence="7">
    <location>
        <begin position="1"/>
        <end position="120"/>
    </location>
</feature>
<dbReference type="InterPro" id="IPR036249">
    <property type="entry name" value="Thioredoxin-like_sf"/>
</dbReference>
<keyword evidence="5" id="KW-0676">Redox-active center</keyword>
<sequence>MPVIELTQADFESTVTGNDIVIIDFWAPWCAPCRAFAPIFEAASDNHPDVVFAKINTEEEQALAAHFQIRSIPTLMIFREQVIIFAQPGMLSASQLEDVIGKVRDLDMAQVHEDIKTQQAQQGEG</sequence>